<comment type="caution">
    <text evidence="1">The sequence shown here is derived from an EMBL/GenBank/DDBJ whole genome shotgun (WGS) entry which is preliminary data.</text>
</comment>
<dbReference type="Proteomes" id="UP001500200">
    <property type="component" value="Unassembled WGS sequence"/>
</dbReference>
<sequence length="285" mass="31637">MAKIEKKKPLDVFEDYARSLVSMFTGLEVEEFDFGGGKVQRPDFKLSDNGQLVGYLEVSSDVNREELEFYAALHKLRGNDGTQDLSVAVGGLVRDWIVHVDPGARAKDLLARVPALLTEWEAARGGDWLPDVDSAIGLCDRSDGPALELLLNLRDIQVSSLLSLPVKTGGEPGRFILQQQSLDTSRADPVAEAQKVLNQPDNLRKYEYSSLPSEMFVWLSGTEGSFGLASKGHHPYELHPLAPLRLPRNVRRVWLAAMPAYNVHWAETLWTFTAGDGWAKLIPRS</sequence>
<reference evidence="2" key="1">
    <citation type="journal article" date="2019" name="Int. J. Syst. Evol. Microbiol.">
        <title>The Global Catalogue of Microorganisms (GCM) 10K type strain sequencing project: providing services to taxonomists for standard genome sequencing and annotation.</title>
        <authorList>
            <consortium name="The Broad Institute Genomics Platform"/>
            <consortium name="The Broad Institute Genome Sequencing Center for Infectious Disease"/>
            <person name="Wu L."/>
            <person name="Ma J."/>
        </authorList>
    </citation>
    <scope>NUCLEOTIDE SEQUENCE [LARGE SCALE GENOMIC DNA]</scope>
    <source>
        <strain evidence="2">JCM 18514</strain>
    </source>
</reference>
<evidence type="ECO:0000313" key="2">
    <source>
        <dbReference type="Proteomes" id="UP001500200"/>
    </source>
</evidence>
<evidence type="ECO:0000313" key="1">
    <source>
        <dbReference type="EMBL" id="GAA5201801.1"/>
    </source>
</evidence>
<organism evidence="1 2">
    <name type="scientific">Arthrobacter gyeryongensis</name>
    <dbReference type="NCBI Taxonomy" id="1650592"/>
    <lineage>
        <taxon>Bacteria</taxon>
        <taxon>Bacillati</taxon>
        <taxon>Actinomycetota</taxon>
        <taxon>Actinomycetes</taxon>
        <taxon>Micrococcales</taxon>
        <taxon>Micrococcaceae</taxon>
        <taxon>Arthrobacter</taxon>
    </lineage>
</organism>
<gene>
    <name evidence="1" type="ORF">GCM10023346_47030</name>
</gene>
<accession>A0ABP9SUL7</accession>
<dbReference type="RefSeq" id="WP_345453374.1">
    <property type="nucleotide sequence ID" value="NZ_BAABKK010000038.1"/>
</dbReference>
<dbReference type="EMBL" id="BAABKK010000038">
    <property type="protein sequence ID" value="GAA5201801.1"/>
    <property type="molecule type" value="Genomic_DNA"/>
</dbReference>
<proteinExistence type="predicted"/>
<keyword evidence="2" id="KW-1185">Reference proteome</keyword>
<name>A0ABP9SUL7_9MICC</name>
<protein>
    <submittedName>
        <fullName evidence="1">Uncharacterized protein</fullName>
    </submittedName>
</protein>